<dbReference type="InterPro" id="IPR002403">
    <property type="entry name" value="Cyt_P450_E_grp-IV"/>
</dbReference>
<name>A0A0N9I295_9PSEU</name>
<dbReference type="STRING" id="860235.AOZ06_43015"/>
<keyword evidence="6" id="KW-0560">Oxidoreductase</keyword>
<evidence type="ECO:0000256" key="4">
    <source>
        <dbReference type="ARBA" id="ARBA00023004"/>
    </source>
</evidence>
<evidence type="ECO:0008006" key="9">
    <source>
        <dbReference type="Google" id="ProtNLM"/>
    </source>
</evidence>
<dbReference type="GO" id="GO:0005506">
    <property type="term" value="F:iron ion binding"/>
    <property type="evidence" value="ECO:0007669"/>
    <property type="project" value="InterPro"/>
</dbReference>
<keyword evidence="3 5" id="KW-0479">Metal-binding</keyword>
<dbReference type="OrthoDB" id="5290182at2"/>
<dbReference type="GO" id="GO:0004497">
    <property type="term" value="F:monooxygenase activity"/>
    <property type="evidence" value="ECO:0007669"/>
    <property type="project" value="UniProtKB-KW"/>
</dbReference>
<dbReference type="PANTHER" id="PTHR24305:SF166">
    <property type="entry name" value="CYTOCHROME P450 12A4, MITOCHONDRIAL-RELATED"/>
    <property type="match status" value="1"/>
</dbReference>
<dbReference type="EMBL" id="CP012752">
    <property type="protein sequence ID" value="ALG12732.1"/>
    <property type="molecule type" value="Genomic_DNA"/>
</dbReference>
<protein>
    <recommendedName>
        <fullName evidence="9">Cytochrome</fullName>
    </recommendedName>
</protein>
<dbReference type="PRINTS" id="PR00465">
    <property type="entry name" value="EP450IV"/>
</dbReference>
<dbReference type="RefSeq" id="WP_054294624.1">
    <property type="nucleotide sequence ID" value="NZ_CP012752.1"/>
</dbReference>
<dbReference type="InterPro" id="IPR017972">
    <property type="entry name" value="Cyt_P450_CS"/>
</dbReference>
<keyword evidence="4 5" id="KW-0408">Iron</keyword>
<dbReference type="Gene3D" id="1.10.630.10">
    <property type="entry name" value="Cytochrome P450"/>
    <property type="match status" value="1"/>
</dbReference>
<proteinExistence type="inferred from homology"/>
<evidence type="ECO:0000313" key="8">
    <source>
        <dbReference type="Proteomes" id="UP000063699"/>
    </source>
</evidence>
<dbReference type="KEGG" id="kphy:AOZ06_43015"/>
<dbReference type="AlphaFoldDB" id="A0A0N9I295"/>
<dbReference type="Proteomes" id="UP000063699">
    <property type="component" value="Chromosome"/>
</dbReference>
<keyword evidence="5 6" id="KW-0349">Heme</keyword>
<sequence length="442" mass="49024">MVNQLAAAARFVRDGFDGMLTSYREYGPVVPIGPYTYLLGPDANKFVFANPQLFSWSKAFSFLKPVVGDTSMIVSDGAEHKRRRGLVQPAFHHRHVNGYLAALARDADALIDSWADGQRVDLGVEFRRVLRRMSVRSLFGDRIGEQADRFGDQLAAMIDLVEQQPLFVDAHRALGTRAWRRALSGKQETDRQIMAEIARVRAGGSDDGVLARMTNARDESGAVLSDAEIRDQAVGLIAAGFSAVSSAMTWTVRTLADNPGEWDLARQEVKRVLGDRPPGGDDLTKLVRVHGIVQETLRLWPPTAISIRVPTRDFTYEGRRIRAGRRVFYSPYVTHRLAEIWPEPERFMPERWDPAHPAYRKHGPHEFLPFGGGPHRCVGSTLAVSELAVLLTRLLTRVTFQLDRGGPAVATKGVPIRPKGGLTGRVCRLRTSTHPASPRPGT</sequence>
<evidence type="ECO:0000256" key="5">
    <source>
        <dbReference type="PIRSR" id="PIRSR602403-1"/>
    </source>
</evidence>
<evidence type="ECO:0000256" key="3">
    <source>
        <dbReference type="ARBA" id="ARBA00022723"/>
    </source>
</evidence>
<gene>
    <name evidence="7" type="ORF">AOZ06_43015</name>
</gene>
<dbReference type="SUPFAM" id="SSF48264">
    <property type="entry name" value="Cytochrome P450"/>
    <property type="match status" value="1"/>
</dbReference>
<dbReference type="PROSITE" id="PS00086">
    <property type="entry name" value="CYTOCHROME_P450"/>
    <property type="match status" value="1"/>
</dbReference>
<dbReference type="InterPro" id="IPR036396">
    <property type="entry name" value="Cyt_P450_sf"/>
</dbReference>
<keyword evidence="8" id="KW-1185">Reference proteome</keyword>
<evidence type="ECO:0000256" key="2">
    <source>
        <dbReference type="ARBA" id="ARBA00010617"/>
    </source>
</evidence>
<accession>A0A0N9I295</accession>
<dbReference type="InterPro" id="IPR050121">
    <property type="entry name" value="Cytochrome_P450_monoxygenase"/>
</dbReference>
<dbReference type="GO" id="GO:0020037">
    <property type="term" value="F:heme binding"/>
    <property type="evidence" value="ECO:0007669"/>
    <property type="project" value="InterPro"/>
</dbReference>
<dbReference type="GO" id="GO:0016705">
    <property type="term" value="F:oxidoreductase activity, acting on paired donors, with incorporation or reduction of molecular oxygen"/>
    <property type="evidence" value="ECO:0007669"/>
    <property type="project" value="InterPro"/>
</dbReference>
<evidence type="ECO:0000313" key="7">
    <source>
        <dbReference type="EMBL" id="ALG12732.1"/>
    </source>
</evidence>
<dbReference type="PANTHER" id="PTHR24305">
    <property type="entry name" value="CYTOCHROME P450"/>
    <property type="match status" value="1"/>
</dbReference>
<organism evidence="7 8">
    <name type="scientific">Kibdelosporangium phytohabitans</name>
    <dbReference type="NCBI Taxonomy" id="860235"/>
    <lineage>
        <taxon>Bacteria</taxon>
        <taxon>Bacillati</taxon>
        <taxon>Actinomycetota</taxon>
        <taxon>Actinomycetes</taxon>
        <taxon>Pseudonocardiales</taxon>
        <taxon>Pseudonocardiaceae</taxon>
        <taxon>Kibdelosporangium</taxon>
    </lineage>
</organism>
<dbReference type="Pfam" id="PF00067">
    <property type="entry name" value="p450"/>
    <property type="match status" value="1"/>
</dbReference>
<comment type="similarity">
    <text evidence="2 6">Belongs to the cytochrome P450 family.</text>
</comment>
<dbReference type="PRINTS" id="PR00385">
    <property type="entry name" value="P450"/>
</dbReference>
<feature type="binding site" description="axial binding residue" evidence="5">
    <location>
        <position position="377"/>
    </location>
    <ligand>
        <name>heme</name>
        <dbReference type="ChEBI" id="CHEBI:30413"/>
    </ligand>
    <ligandPart>
        <name>Fe</name>
        <dbReference type="ChEBI" id="CHEBI:18248"/>
    </ligandPart>
</feature>
<reference evidence="7 8" key="1">
    <citation type="submission" date="2015-07" db="EMBL/GenBank/DDBJ databases">
        <title>Genome sequencing of Kibdelosporangium phytohabitans.</title>
        <authorList>
            <person name="Qin S."/>
            <person name="Xing K."/>
        </authorList>
    </citation>
    <scope>NUCLEOTIDE SEQUENCE [LARGE SCALE GENOMIC DNA]</scope>
    <source>
        <strain evidence="7 8">KLBMP1111</strain>
    </source>
</reference>
<dbReference type="InterPro" id="IPR001128">
    <property type="entry name" value="Cyt_P450"/>
</dbReference>
<keyword evidence="6" id="KW-0503">Monooxygenase</keyword>
<comment type="cofactor">
    <cofactor evidence="1 5">
        <name>heme</name>
        <dbReference type="ChEBI" id="CHEBI:30413"/>
    </cofactor>
</comment>
<evidence type="ECO:0000256" key="1">
    <source>
        <dbReference type="ARBA" id="ARBA00001971"/>
    </source>
</evidence>
<evidence type="ECO:0000256" key="6">
    <source>
        <dbReference type="RuleBase" id="RU000461"/>
    </source>
</evidence>